<dbReference type="PANTHER" id="PTHR18806">
    <property type="entry name" value="RBM25 PROTEIN"/>
    <property type="match status" value="1"/>
</dbReference>
<dbReference type="CDD" id="cd12446">
    <property type="entry name" value="RRM_RBM25"/>
    <property type="match status" value="1"/>
</dbReference>
<evidence type="ECO:0000259" key="3">
    <source>
        <dbReference type="PROSITE" id="PS50102"/>
    </source>
</evidence>
<dbReference type="InterPro" id="IPR002483">
    <property type="entry name" value="PWI_dom"/>
</dbReference>
<feature type="compositionally biased region" description="Basic and acidic residues" evidence="2">
    <location>
        <begin position="386"/>
        <end position="397"/>
    </location>
</feature>
<feature type="region of interest" description="Disordered" evidence="2">
    <location>
        <begin position="138"/>
        <end position="164"/>
    </location>
</feature>
<dbReference type="InterPro" id="IPR034268">
    <property type="entry name" value="RBM25_RRM"/>
</dbReference>
<dbReference type="GO" id="GO:0003729">
    <property type="term" value="F:mRNA binding"/>
    <property type="evidence" value="ECO:0007669"/>
    <property type="project" value="TreeGrafter"/>
</dbReference>
<evidence type="ECO:0000256" key="2">
    <source>
        <dbReference type="SAM" id="MobiDB-lite"/>
    </source>
</evidence>
<dbReference type="SUPFAM" id="SSF54928">
    <property type="entry name" value="RNA-binding domain, RBD"/>
    <property type="match status" value="1"/>
</dbReference>
<gene>
    <name evidence="5" type="ORF">H4219_005883</name>
</gene>
<dbReference type="Proteomes" id="UP001150538">
    <property type="component" value="Unassembled WGS sequence"/>
</dbReference>
<dbReference type="InterPro" id="IPR000504">
    <property type="entry name" value="RRM_dom"/>
</dbReference>
<dbReference type="Gene3D" id="1.20.1390.10">
    <property type="entry name" value="PWI domain"/>
    <property type="match status" value="1"/>
</dbReference>
<feature type="region of interest" description="Disordered" evidence="2">
    <location>
        <begin position="521"/>
        <end position="583"/>
    </location>
</feature>
<feature type="region of interest" description="Disordered" evidence="2">
    <location>
        <begin position="11"/>
        <end position="45"/>
    </location>
</feature>
<keyword evidence="6" id="KW-1185">Reference proteome</keyword>
<dbReference type="PROSITE" id="PS50102">
    <property type="entry name" value="RRM"/>
    <property type="match status" value="1"/>
</dbReference>
<accession>A0A9W7ZSL7</accession>
<feature type="domain" description="RRM" evidence="3">
    <location>
        <begin position="167"/>
        <end position="250"/>
    </location>
</feature>
<dbReference type="EMBL" id="JANBPU010000429">
    <property type="protein sequence ID" value="KAJ1911611.1"/>
    <property type="molecule type" value="Genomic_DNA"/>
</dbReference>
<sequence length="683" mass="78261">MYVWLGYPPPPRPPQMGFMPPGGGNMPQPPPGPPPPNFRPGMMPPPHMFRPPGGHHPLATTTTAAATTTTTTGAQGYPPYSLPPPQAGAGMFSPHPSQPRPQHMMPHHHQHHHHHQHYQMLPNIQSQNGAINRIGSSNSSNNGIGSPQTPTTIGSPAAGGISNEKSNKLFIGSITPGTTDEWMQKLLSVCGKVASWKRLKDAKGNPNKFGFCEYEETRSVLRALRLLGGEQYDTTPNDGGQGILIPSNDPNTHEPLRLKVKADEKTRKYLDEYKHKHPLNKKDEESDKQAKDVIEKMIVEINKSAGGGNKEEEEEKEDEDNSNSDPWLKEDNGDDENSGESSWRKRHRGNSNTSDVWGSDNDAKRRNKSKSRSRSRVPRRGASSPDHSRSRYGRRDSGGGSRSKSQNARHTSIRWEGMELSYEEEEEWEKKEQQRHIMEMEDIFAQREDKWRDIEQDRIKQIQRDDIHDLEEVEKSMKDKEIMAKRLSEWDEKKEENLRREMYYRNRSEWWHQRKAFRNRELRRDDDDRKQEESEEKAKAEETEAKVGETARKEQPTSTSQKESRSQDDGDDQKEATVAAKTTIKLPEDRKEIFEWPVKWEKLEPKVIDEQLQPLVEKRLIDNLGESTNPDDIDELKQFVIEHVSNHNGPEGLIDELEMVLDEYAPILVEQVWRVIITETESL</sequence>
<feature type="region of interest" description="Disordered" evidence="2">
    <location>
        <begin position="299"/>
        <end position="416"/>
    </location>
</feature>
<dbReference type="InterPro" id="IPR012677">
    <property type="entry name" value="Nucleotide-bd_a/b_plait_sf"/>
</dbReference>
<dbReference type="Gene3D" id="3.30.70.330">
    <property type="match status" value="1"/>
</dbReference>
<feature type="region of interest" description="Disordered" evidence="2">
    <location>
        <begin position="232"/>
        <end position="256"/>
    </location>
</feature>
<feature type="domain" description="PWI" evidence="4">
    <location>
        <begin position="591"/>
        <end position="683"/>
    </location>
</feature>
<comment type="caution">
    <text evidence="5">The sequence shown here is derived from an EMBL/GenBank/DDBJ whole genome shotgun (WGS) entry which is preliminary data.</text>
</comment>
<evidence type="ECO:0000313" key="6">
    <source>
        <dbReference type="Proteomes" id="UP001150538"/>
    </source>
</evidence>
<dbReference type="PROSITE" id="PS51025">
    <property type="entry name" value="PWI"/>
    <property type="match status" value="1"/>
</dbReference>
<proteinExistence type="predicted"/>
<dbReference type="InterPro" id="IPR035979">
    <property type="entry name" value="RBD_domain_sf"/>
</dbReference>
<reference evidence="5" key="1">
    <citation type="submission" date="2022-07" db="EMBL/GenBank/DDBJ databases">
        <title>Phylogenomic reconstructions and comparative analyses of Kickxellomycotina fungi.</title>
        <authorList>
            <person name="Reynolds N.K."/>
            <person name="Stajich J.E."/>
            <person name="Barry K."/>
            <person name="Grigoriev I.V."/>
            <person name="Crous P."/>
            <person name="Smith M.E."/>
        </authorList>
    </citation>
    <scope>NUCLEOTIDE SEQUENCE</scope>
    <source>
        <strain evidence="5">NBRC 100468</strain>
    </source>
</reference>
<dbReference type="SMART" id="SM00360">
    <property type="entry name" value="RRM"/>
    <property type="match status" value="1"/>
</dbReference>
<evidence type="ECO:0000313" key="5">
    <source>
        <dbReference type="EMBL" id="KAJ1911611.1"/>
    </source>
</evidence>
<dbReference type="GO" id="GO:0005681">
    <property type="term" value="C:spliceosomal complex"/>
    <property type="evidence" value="ECO:0007669"/>
    <property type="project" value="TreeGrafter"/>
</dbReference>
<organism evidence="5 6">
    <name type="scientific">Mycoemilia scoparia</name>
    <dbReference type="NCBI Taxonomy" id="417184"/>
    <lineage>
        <taxon>Eukaryota</taxon>
        <taxon>Fungi</taxon>
        <taxon>Fungi incertae sedis</taxon>
        <taxon>Zoopagomycota</taxon>
        <taxon>Kickxellomycotina</taxon>
        <taxon>Kickxellomycetes</taxon>
        <taxon>Kickxellales</taxon>
        <taxon>Kickxellaceae</taxon>
        <taxon>Mycoemilia</taxon>
    </lineage>
</organism>
<evidence type="ECO:0000259" key="4">
    <source>
        <dbReference type="PROSITE" id="PS51025"/>
    </source>
</evidence>
<feature type="compositionally biased region" description="Acidic residues" evidence="2">
    <location>
        <begin position="311"/>
        <end position="322"/>
    </location>
</feature>
<dbReference type="OrthoDB" id="6275295at2759"/>
<dbReference type="InterPro" id="IPR052768">
    <property type="entry name" value="RBM25"/>
</dbReference>
<keyword evidence="1" id="KW-0694">RNA-binding</keyword>
<protein>
    <submittedName>
        <fullName evidence="5">Uncharacterized protein</fullName>
    </submittedName>
</protein>
<name>A0A9W7ZSL7_9FUNG</name>
<evidence type="ECO:0000256" key="1">
    <source>
        <dbReference type="PROSITE-ProRule" id="PRU00176"/>
    </source>
</evidence>
<dbReference type="SMART" id="SM00311">
    <property type="entry name" value="PWI"/>
    <property type="match status" value="1"/>
</dbReference>
<feature type="compositionally biased region" description="Pro residues" evidence="2">
    <location>
        <begin position="27"/>
        <end position="45"/>
    </location>
</feature>
<dbReference type="PANTHER" id="PTHR18806:SF4">
    <property type="entry name" value="RNA-BINDING PROTEIN 25"/>
    <property type="match status" value="1"/>
</dbReference>
<feature type="compositionally biased region" description="Basic and acidic residues" evidence="2">
    <location>
        <begin position="521"/>
        <end position="555"/>
    </location>
</feature>
<dbReference type="AlphaFoldDB" id="A0A9W7ZSL7"/>
<feature type="compositionally biased region" description="Basic residues" evidence="2">
    <location>
        <begin position="365"/>
        <end position="379"/>
    </location>
</feature>
<dbReference type="Pfam" id="PF00076">
    <property type="entry name" value="RRM_1"/>
    <property type="match status" value="1"/>
</dbReference>